<feature type="region of interest" description="Disordered" evidence="13">
    <location>
        <begin position="323"/>
        <end position="362"/>
    </location>
</feature>
<evidence type="ECO:0000256" key="8">
    <source>
        <dbReference type="ARBA" id="ARBA00022989"/>
    </source>
</evidence>
<protein>
    <recommendedName>
        <fullName evidence="5 12">Flagellar M-ring protein</fullName>
    </recommendedName>
</protein>
<proteinExistence type="inferred from homology"/>
<keyword evidence="17" id="KW-0966">Cell projection</keyword>
<gene>
    <name evidence="17" type="primary">fliF</name>
    <name evidence="17" type="ORF">FKG94_05735</name>
</gene>
<dbReference type="EMBL" id="VHSG01000006">
    <property type="protein sequence ID" value="TQV84163.1"/>
    <property type="molecule type" value="Genomic_DNA"/>
</dbReference>
<evidence type="ECO:0000256" key="4">
    <source>
        <dbReference type="ARBA" id="ARBA00007971"/>
    </source>
</evidence>
<comment type="similarity">
    <text evidence="4 12">Belongs to the FliF family.</text>
</comment>
<dbReference type="Gene3D" id="3.30.300.30">
    <property type="match status" value="1"/>
</dbReference>
<feature type="compositionally biased region" description="Polar residues" evidence="13">
    <location>
        <begin position="349"/>
        <end position="362"/>
    </location>
</feature>
<comment type="subunit">
    <text evidence="11">The basal body constitutes a major portion of the flagellar organelle and consists of four rings (L,P,S, and M) mounted on a central rod. The M ring is integral to the inner membrane of the cell and may be connected to the flagellar rod via the S ring. The S (supramembrane ring) lies just distal to the M ring. The L and P rings lie in the outer membrane and the periplasmic space, respectively.</text>
</comment>
<evidence type="ECO:0000256" key="2">
    <source>
        <dbReference type="ARBA" id="ARBA00004117"/>
    </source>
</evidence>
<accession>A0A545U425</accession>
<dbReference type="PIRSF" id="PIRSF004862">
    <property type="entry name" value="FliF"/>
    <property type="match status" value="1"/>
</dbReference>
<evidence type="ECO:0000256" key="3">
    <source>
        <dbReference type="ARBA" id="ARBA00004651"/>
    </source>
</evidence>
<evidence type="ECO:0000256" key="5">
    <source>
        <dbReference type="ARBA" id="ARBA00017949"/>
    </source>
</evidence>
<organism evidence="17 18">
    <name type="scientific">Exilibacterium tricleocarpae</name>
    <dbReference type="NCBI Taxonomy" id="2591008"/>
    <lineage>
        <taxon>Bacteria</taxon>
        <taxon>Pseudomonadati</taxon>
        <taxon>Pseudomonadota</taxon>
        <taxon>Gammaproteobacteria</taxon>
        <taxon>Cellvibrionales</taxon>
        <taxon>Cellvibrionaceae</taxon>
        <taxon>Exilibacterium</taxon>
    </lineage>
</organism>
<dbReference type="PANTHER" id="PTHR30046">
    <property type="entry name" value="FLAGELLAR M-RING PROTEIN"/>
    <property type="match status" value="1"/>
</dbReference>
<evidence type="ECO:0000259" key="15">
    <source>
        <dbReference type="Pfam" id="PF01514"/>
    </source>
</evidence>
<evidence type="ECO:0000256" key="10">
    <source>
        <dbReference type="ARBA" id="ARBA00023143"/>
    </source>
</evidence>
<keyword evidence="10 12" id="KW-0975">Bacterial flagellum</keyword>
<evidence type="ECO:0000256" key="13">
    <source>
        <dbReference type="SAM" id="MobiDB-lite"/>
    </source>
</evidence>
<name>A0A545U425_9GAMM</name>
<evidence type="ECO:0000256" key="11">
    <source>
        <dbReference type="ARBA" id="ARBA00025936"/>
    </source>
</evidence>
<evidence type="ECO:0000259" key="16">
    <source>
        <dbReference type="Pfam" id="PF08345"/>
    </source>
</evidence>
<keyword evidence="18" id="KW-1185">Reference proteome</keyword>
<dbReference type="Pfam" id="PF08345">
    <property type="entry name" value="YscJ_FliF_C"/>
    <property type="match status" value="1"/>
</dbReference>
<evidence type="ECO:0000313" key="18">
    <source>
        <dbReference type="Proteomes" id="UP000319732"/>
    </source>
</evidence>
<dbReference type="InterPro" id="IPR006182">
    <property type="entry name" value="FliF_N_dom"/>
</dbReference>
<dbReference type="PRINTS" id="PR01009">
    <property type="entry name" value="FLGMRINGFLIF"/>
</dbReference>
<feature type="transmembrane region" description="Helical" evidence="14">
    <location>
        <begin position="468"/>
        <end position="486"/>
    </location>
</feature>
<dbReference type="InterPro" id="IPR000067">
    <property type="entry name" value="FlgMring_FliF"/>
</dbReference>
<dbReference type="PANTHER" id="PTHR30046:SF0">
    <property type="entry name" value="FLAGELLAR M-RING PROTEIN"/>
    <property type="match status" value="1"/>
</dbReference>
<keyword evidence="8 14" id="KW-1133">Transmembrane helix</keyword>
<dbReference type="RefSeq" id="WP_142903243.1">
    <property type="nucleotide sequence ID" value="NZ_ML660089.1"/>
</dbReference>
<comment type="function">
    <text evidence="1 12">The M ring may be actively involved in energy transduction.</text>
</comment>
<feature type="domain" description="Flagellar M-ring C-terminal" evidence="16">
    <location>
        <begin position="270"/>
        <end position="441"/>
    </location>
</feature>
<dbReference type="OrthoDB" id="8554211at2"/>
<evidence type="ECO:0000256" key="1">
    <source>
        <dbReference type="ARBA" id="ARBA00003820"/>
    </source>
</evidence>
<evidence type="ECO:0000256" key="14">
    <source>
        <dbReference type="SAM" id="Phobius"/>
    </source>
</evidence>
<dbReference type="Proteomes" id="UP000319732">
    <property type="component" value="Unassembled WGS sequence"/>
</dbReference>
<dbReference type="GO" id="GO:0071973">
    <property type="term" value="P:bacterial-type flagellum-dependent cell motility"/>
    <property type="evidence" value="ECO:0007669"/>
    <property type="project" value="InterPro"/>
</dbReference>
<dbReference type="AlphaFoldDB" id="A0A545U425"/>
<dbReference type="GO" id="GO:0003774">
    <property type="term" value="F:cytoskeletal motor activity"/>
    <property type="evidence" value="ECO:0007669"/>
    <property type="project" value="InterPro"/>
</dbReference>
<dbReference type="GO" id="GO:0005886">
    <property type="term" value="C:plasma membrane"/>
    <property type="evidence" value="ECO:0007669"/>
    <property type="project" value="UniProtKB-SubCell"/>
</dbReference>
<comment type="subcellular location">
    <subcellularLocation>
        <location evidence="2 12">Bacterial flagellum basal body</location>
    </subcellularLocation>
    <subcellularLocation>
        <location evidence="3">Cell membrane</location>
        <topology evidence="3">Multi-pass membrane protein</topology>
    </subcellularLocation>
</comment>
<evidence type="ECO:0000313" key="17">
    <source>
        <dbReference type="EMBL" id="TQV84163.1"/>
    </source>
</evidence>
<dbReference type="InterPro" id="IPR043427">
    <property type="entry name" value="YscJ/FliF"/>
</dbReference>
<dbReference type="InterPro" id="IPR013556">
    <property type="entry name" value="Flag_M-ring_C"/>
</dbReference>
<comment type="caution">
    <text evidence="17">The sequence shown here is derived from an EMBL/GenBank/DDBJ whole genome shotgun (WGS) entry which is preliminary data.</text>
</comment>
<evidence type="ECO:0000256" key="12">
    <source>
        <dbReference type="PIRNR" id="PIRNR004862"/>
    </source>
</evidence>
<dbReference type="GO" id="GO:0009431">
    <property type="term" value="C:bacterial-type flagellum basal body, MS ring"/>
    <property type="evidence" value="ECO:0007669"/>
    <property type="project" value="InterPro"/>
</dbReference>
<keyword evidence="17" id="KW-0969">Cilium</keyword>
<feature type="domain" description="Flagellar M-ring N-terminal" evidence="15">
    <location>
        <begin position="63"/>
        <end position="237"/>
    </location>
</feature>
<evidence type="ECO:0000256" key="9">
    <source>
        <dbReference type="ARBA" id="ARBA00023136"/>
    </source>
</evidence>
<feature type="transmembrane region" description="Helical" evidence="14">
    <location>
        <begin position="41"/>
        <end position="61"/>
    </location>
</feature>
<evidence type="ECO:0000256" key="6">
    <source>
        <dbReference type="ARBA" id="ARBA00022475"/>
    </source>
</evidence>
<sequence length="573" mass="61594">MATAETDAGAFPASTGGEGVKENPATDLFTGFSSLNLLRQLLMMVGLAVSIAVGVWSALLVTGEDYRPLYGSLDRLDSGEVVSVLEQAGIKFKVDANTGALLVATGDIHSARLKLAEVGIPGDRSQGFELLDREQPLGTSQFMETARFRRGLEGELARTITSIHSVRSARVHLAIPKRSVFVRDAREPSASVFLELYPGRGVKPAQVRAVANLVASSIPELKLDNVTVVDQKGNLLSTGDESQELLMAARQREYTRKLEDDIILRINSILAPVVGDGRYRAEVSADVDFTAVEQAEEIFNPDLPAVRSEQTLDEQRLGAGQAAGIPGALTNQPGGNGQAPEQIDPANGQPAQNPAGNTRRQSTRNFELDRTVSYTKHQMGKVRRLTVAVVVDDKLDVGAEGEAVRTAWTDDELERLAILVRDAVGFSAIRGDSVNVLNSPFVGRDDEVAFEELPLWQQEWVLRSIKPIGGVLIVLILFLGLFRPVLKSLAASGVKTRAEEEARELAALEASGAGVDGLDSLSDDTVTLTGGDALALPGPEESYEQHLNAVKGLIADDPGRVAQVIKRWINTDE</sequence>
<keyword evidence="6" id="KW-1003">Cell membrane</keyword>
<dbReference type="NCBIfam" id="TIGR00206">
    <property type="entry name" value="fliF"/>
    <property type="match status" value="1"/>
</dbReference>
<keyword evidence="7 14" id="KW-0812">Transmembrane</keyword>
<reference evidence="17 18" key="1">
    <citation type="submission" date="2019-06" db="EMBL/GenBank/DDBJ databases">
        <title>Whole genome sequence for Cellvibrionaceae sp. R142.</title>
        <authorList>
            <person name="Wang G."/>
        </authorList>
    </citation>
    <scope>NUCLEOTIDE SEQUENCE [LARGE SCALE GENOMIC DNA]</scope>
    <source>
        <strain evidence="17 18">R142</strain>
    </source>
</reference>
<dbReference type="Pfam" id="PF01514">
    <property type="entry name" value="YscJ_FliF"/>
    <property type="match status" value="1"/>
</dbReference>
<keyword evidence="17" id="KW-0282">Flagellum</keyword>
<evidence type="ECO:0000256" key="7">
    <source>
        <dbReference type="ARBA" id="ARBA00022692"/>
    </source>
</evidence>
<dbReference type="InterPro" id="IPR045851">
    <property type="entry name" value="AMP-bd_C_sf"/>
</dbReference>
<keyword evidence="9 14" id="KW-0472">Membrane</keyword>